<organism evidence="10 11">
    <name type="scientific">Daphnia pulex</name>
    <name type="common">Water flea</name>
    <dbReference type="NCBI Taxonomy" id="6669"/>
    <lineage>
        <taxon>Eukaryota</taxon>
        <taxon>Metazoa</taxon>
        <taxon>Ecdysozoa</taxon>
        <taxon>Arthropoda</taxon>
        <taxon>Crustacea</taxon>
        <taxon>Branchiopoda</taxon>
        <taxon>Diplostraca</taxon>
        <taxon>Cladocera</taxon>
        <taxon>Anomopoda</taxon>
        <taxon>Daphniidae</taxon>
        <taxon>Daphnia</taxon>
    </lineage>
</organism>
<dbReference type="Pfam" id="PF09769">
    <property type="entry name" value="ApoO"/>
    <property type="match status" value="1"/>
</dbReference>
<feature type="compositionally biased region" description="Basic and acidic residues" evidence="8">
    <location>
        <begin position="235"/>
        <end position="245"/>
    </location>
</feature>
<evidence type="ECO:0000313" key="10">
    <source>
        <dbReference type="EMBL" id="EFX72971.1"/>
    </source>
</evidence>
<feature type="compositionally biased region" description="Low complexity" evidence="8">
    <location>
        <begin position="281"/>
        <end position="299"/>
    </location>
</feature>
<keyword evidence="7" id="KW-0999">Mitochondrion inner membrane</keyword>
<dbReference type="GO" id="GO:0042407">
    <property type="term" value="P:cristae formation"/>
    <property type="evidence" value="ECO:0000318"/>
    <property type="project" value="GO_Central"/>
</dbReference>
<proteinExistence type="inferred from homology"/>
<feature type="chain" id="PRO_5003237785" description="MICOS complex subunit" evidence="9">
    <location>
        <begin position="20"/>
        <end position="385"/>
    </location>
</feature>
<comment type="subcellular location">
    <subcellularLocation>
        <location evidence="7">Mitochondrion inner membrane</location>
    </subcellularLocation>
    <subcellularLocation>
        <location evidence="1">Mitochondrion membrane</location>
    </subcellularLocation>
</comment>
<evidence type="ECO:0000256" key="3">
    <source>
        <dbReference type="ARBA" id="ARBA00022692"/>
    </source>
</evidence>
<evidence type="ECO:0000256" key="8">
    <source>
        <dbReference type="SAM" id="MobiDB-lite"/>
    </source>
</evidence>
<dbReference type="EMBL" id="GL732594">
    <property type="protein sequence ID" value="EFX72971.1"/>
    <property type="molecule type" value="Genomic_DNA"/>
</dbReference>
<dbReference type="KEGG" id="dpx:DAPPUDRAFT_325779"/>
<dbReference type="STRING" id="6669.E9H5J5"/>
<comment type="subunit">
    <text evidence="7">Component of the mitochondrial contact site and cristae organizing system (MICOS) complex.</text>
</comment>
<protein>
    <recommendedName>
        <fullName evidence="7">MICOS complex subunit</fullName>
    </recommendedName>
</protein>
<name>E9H5J5_DAPPU</name>
<keyword evidence="3" id="KW-0812">Transmembrane</keyword>
<dbReference type="InParanoid" id="E9H5J5"/>
<keyword evidence="4" id="KW-1133">Transmembrane helix</keyword>
<gene>
    <name evidence="10" type="ORF">DAPPUDRAFT_325779</name>
</gene>
<evidence type="ECO:0000256" key="6">
    <source>
        <dbReference type="ARBA" id="ARBA00023136"/>
    </source>
</evidence>
<evidence type="ECO:0000313" key="11">
    <source>
        <dbReference type="Proteomes" id="UP000000305"/>
    </source>
</evidence>
<feature type="compositionally biased region" description="Low complexity" evidence="8">
    <location>
        <begin position="308"/>
        <end position="318"/>
    </location>
</feature>
<dbReference type="OrthoDB" id="5973346at2759"/>
<dbReference type="PANTHER" id="PTHR14564">
    <property type="entry name" value="MICOS COMPLEX SUBUNIT MIC26 / MIC27 FAMILY MEMBER"/>
    <property type="match status" value="1"/>
</dbReference>
<accession>E9H5J5</accession>
<dbReference type="InterPro" id="IPR019166">
    <property type="entry name" value="MIC26/MIC27"/>
</dbReference>
<keyword evidence="6" id="KW-0472">Membrane</keyword>
<feature type="compositionally biased region" description="Basic and acidic residues" evidence="8">
    <location>
        <begin position="375"/>
        <end position="385"/>
    </location>
</feature>
<comment type="similarity">
    <text evidence="2">Belongs to the apolipoprotein O/MICOS complex subunit Mic27 family.</text>
</comment>
<evidence type="ECO:0000256" key="1">
    <source>
        <dbReference type="ARBA" id="ARBA00004325"/>
    </source>
</evidence>
<dbReference type="GO" id="GO:0061617">
    <property type="term" value="C:MICOS complex"/>
    <property type="evidence" value="ECO:0000318"/>
    <property type="project" value="GO_Central"/>
</dbReference>
<keyword evidence="9" id="KW-0732">Signal</keyword>
<dbReference type="HOGENOM" id="CLU_718174_0_0_1"/>
<keyword evidence="5 7" id="KW-0496">Mitochondrion</keyword>
<evidence type="ECO:0000256" key="2">
    <source>
        <dbReference type="ARBA" id="ARBA00010904"/>
    </source>
</evidence>
<reference evidence="10 11" key="1">
    <citation type="journal article" date="2011" name="Science">
        <title>The ecoresponsive genome of Daphnia pulex.</title>
        <authorList>
            <person name="Colbourne J.K."/>
            <person name="Pfrender M.E."/>
            <person name="Gilbert D."/>
            <person name="Thomas W.K."/>
            <person name="Tucker A."/>
            <person name="Oakley T.H."/>
            <person name="Tokishita S."/>
            <person name="Aerts A."/>
            <person name="Arnold G.J."/>
            <person name="Basu M.K."/>
            <person name="Bauer D.J."/>
            <person name="Caceres C.E."/>
            <person name="Carmel L."/>
            <person name="Casola C."/>
            <person name="Choi J.H."/>
            <person name="Detter J.C."/>
            <person name="Dong Q."/>
            <person name="Dusheyko S."/>
            <person name="Eads B.D."/>
            <person name="Frohlich T."/>
            <person name="Geiler-Samerotte K.A."/>
            <person name="Gerlach D."/>
            <person name="Hatcher P."/>
            <person name="Jogdeo S."/>
            <person name="Krijgsveld J."/>
            <person name="Kriventseva E.V."/>
            <person name="Kultz D."/>
            <person name="Laforsch C."/>
            <person name="Lindquist E."/>
            <person name="Lopez J."/>
            <person name="Manak J.R."/>
            <person name="Muller J."/>
            <person name="Pangilinan J."/>
            <person name="Patwardhan R.P."/>
            <person name="Pitluck S."/>
            <person name="Pritham E.J."/>
            <person name="Rechtsteiner A."/>
            <person name="Rho M."/>
            <person name="Rogozin I.B."/>
            <person name="Sakarya O."/>
            <person name="Salamov A."/>
            <person name="Schaack S."/>
            <person name="Shapiro H."/>
            <person name="Shiga Y."/>
            <person name="Skalitzky C."/>
            <person name="Smith Z."/>
            <person name="Souvorov A."/>
            <person name="Sung W."/>
            <person name="Tang Z."/>
            <person name="Tsuchiya D."/>
            <person name="Tu H."/>
            <person name="Vos H."/>
            <person name="Wang M."/>
            <person name="Wolf Y.I."/>
            <person name="Yamagata H."/>
            <person name="Yamada T."/>
            <person name="Ye Y."/>
            <person name="Shaw J.R."/>
            <person name="Andrews J."/>
            <person name="Crease T.J."/>
            <person name="Tang H."/>
            <person name="Lucas S.M."/>
            <person name="Robertson H.M."/>
            <person name="Bork P."/>
            <person name="Koonin E.V."/>
            <person name="Zdobnov E.M."/>
            <person name="Grigoriev I.V."/>
            <person name="Lynch M."/>
            <person name="Boore J.L."/>
        </authorList>
    </citation>
    <scope>NUCLEOTIDE SEQUENCE [LARGE SCALE GENOMIC DNA]</scope>
</reference>
<comment type="function">
    <text evidence="7">Component of the MICOS complex, a large protein complex of the mitochondrial inner membrane that plays crucial roles in the maintenance of crista junctions, inner membrane architecture, and formation of contact sites to the outer membrane.</text>
</comment>
<feature type="signal peptide" evidence="9">
    <location>
        <begin position="1"/>
        <end position="19"/>
    </location>
</feature>
<dbReference type="InterPro" id="IPR033182">
    <property type="entry name" value="MIC26/MIC27_animal"/>
</dbReference>
<feature type="region of interest" description="Disordered" evidence="8">
    <location>
        <begin position="220"/>
        <end position="385"/>
    </location>
</feature>
<evidence type="ECO:0000256" key="4">
    <source>
        <dbReference type="ARBA" id="ARBA00022989"/>
    </source>
</evidence>
<evidence type="ECO:0000256" key="7">
    <source>
        <dbReference type="RuleBase" id="RU363021"/>
    </source>
</evidence>
<sequence>MNSFMMLSSAAFGLPVVHAKVAANSADSVDSKNCAAKVKVSSIPLYPEPVSWEYSAKPASQLEELVKKTRIEVTNTKAEYQPVLDKITHVVETGIAHTNQALFQVRNDTTTRVGIMALGGMVAGLVAARRRGLYNKMTAVLIGVGGTGVLCYPDQAKVLAGDAGKLAVKNARIAYHFIVGARPPIQNENGKPFERVMGMTSDIGKWGFNLFQKKNPTNVESEVITPEPAPESQQEESKPLEKSDSTDEAPAPGPAEVKENAPPSEIIKETSIDSTTESNGEVVVSAVEVEVSPAAPESPQIHEENIESAPSAPSTTTSCSDTVPSEDALIPEAETTAPIEQEIPQVEEPKNGKLETAPTPAATTVYEGDLGQGTLEDKELYTTRE</sequence>
<evidence type="ECO:0000256" key="9">
    <source>
        <dbReference type="SAM" id="SignalP"/>
    </source>
</evidence>
<keyword evidence="11" id="KW-1185">Reference proteome</keyword>
<dbReference type="AlphaFoldDB" id="E9H5J5"/>
<dbReference type="Proteomes" id="UP000000305">
    <property type="component" value="Unassembled WGS sequence"/>
</dbReference>
<evidence type="ECO:0000256" key="5">
    <source>
        <dbReference type="ARBA" id="ARBA00023128"/>
    </source>
</evidence>